<keyword evidence="3 5" id="KW-0687">Ribonucleoprotein</keyword>
<evidence type="ECO:0000256" key="6">
    <source>
        <dbReference type="RuleBase" id="RU000559"/>
    </source>
</evidence>
<dbReference type="PANTHER" id="PTHR15680">
    <property type="entry name" value="RIBOSOMAL PROTEIN L19"/>
    <property type="match status" value="1"/>
</dbReference>
<dbReference type="Pfam" id="PF01245">
    <property type="entry name" value="Ribosomal_L19"/>
    <property type="match status" value="1"/>
</dbReference>
<comment type="similarity">
    <text evidence="1 5 6">Belongs to the bacterial ribosomal protein bL19 family.</text>
</comment>
<reference evidence="7 8" key="1">
    <citation type="journal article" date="2015" name="Microbiome">
        <title>Genomic resolution of linkages in carbon, nitrogen, and sulfur cycling among widespread estuary sediment bacteria.</title>
        <authorList>
            <person name="Baker B.J."/>
            <person name="Lazar C.S."/>
            <person name="Teske A.P."/>
            <person name="Dick G.J."/>
        </authorList>
    </citation>
    <scope>NUCLEOTIDE SEQUENCE [LARGE SCALE GENOMIC DNA]</scope>
    <source>
        <strain evidence="7">DG_26</strain>
    </source>
</reference>
<dbReference type="PIRSF" id="PIRSF002191">
    <property type="entry name" value="Ribosomal_L19"/>
    <property type="match status" value="1"/>
</dbReference>
<keyword evidence="2 5" id="KW-0689">Ribosomal protein</keyword>
<protein>
    <recommendedName>
        <fullName evidence="4 5">Large ribosomal subunit protein bL19</fullName>
    </recommendedName>
</protein>
<dbReference type="AlphaFoldDB" id="A0A0S7WJR2"/>
<comment type="function">
    <text evidence="5 6">This protein is located at the 30S-50S ribosomal subunit interface and may play a role in the structure and function of the aminoacyl-tRNA binding site.</text>
</comment>
<comment type="caution">
    <text evidence="7">The sequence shown here is derived from an EMBL/GenBank/DDBJ whole genome shotgun (WGS) entry which is preliminary data.</text>
</comment>
<evidence type="ECO:0000256" key="1">
    <source>
        <dbReference type="ARBA" id="ARBA00005781"/>
    </source>
</evidence>
<evidence type="ECO:0000256" key="5">
    <source>
        <dbReference type="HAMAP-Rule" id="MF_00402"/>
    </source>
</evidence>
<dbReference type="NCBIfam" id="TIGR01024">
    <property type="entry name" value="rplS_bact"/>
    <property type="match status" value="1"/>
</dbReference>
<dbReference type="Gene3D" id="2.30.30.790">
    <property type="match status" value="1"/>
</dbReference>
<dbReference type="HAMAP" id="MF_00402">
    <property type="entry name" value="Ribosomal_bL19"/>
    <property type="match status" value="1"/>
</dbReference>
<dbReference type="GO" id="GO:0003735">
    <property type="term" value="F:structural constituent of ribosome"/>
    <property type="evidence" value="ECO:0007669"/>
    <property type="project" value="InterPro"/>
</dbReference>
<dbReference type="PATRIC" id="fig|1703771.3.peg.1074"/>
<dbReference type="InterPro" id="IPR001857">
    <property type="entry name" value="Ribosomal_bL19"/>
</dbReference>
<dbReference type="Proteomes" id="UP000051124">
    <property type="component" value="Unassembled WGS sequence"/>
</dbReference>
<evidence type="ECO:0000256" key="4">
    <source>
        <dbReference type="ARBA" id="ARBA00035171"/>
    </source>
</evidence>
<sequence>MEKEEGKERALPAFKPGDTVTVYTKIREGEKERVQPFQGVVIQERGAGISRTFTVRRIAGRYGVERIYPLHSPNIVRVKVTRKGKVRRAKLFYLRGRTGKKAKVKEGER</sequence>
<organism evidence="7 8">
    <name type="scientific">candidate division TA06 bacterium DG_26</name>
    <dbReference type="NCBI Taxonomy" id="1703771"/>
    <lineage>
        <taxon>Bacteria</taxon>
        <taxon>Bacteria division TA06</taxon>
    </lineage>
</organism>
<dbReference type="PANTHER" id="PTHR15680:SF9">
    <property type="entry name" value="LARGE RIBOSOMAL SUBUNIT PROTEIN BL19M"/>
    <property type="match status" value="1"/>
</dbReference>
<dbReference type="InterPro" id="IPR038657">
    <property type="entry name" value="Ribosomal_bL19_sf"/>
</dbReference>
<accession>A0A0S7WJR2</accession>
<dbReference type="GO" id="GO:0006412">
    <property type="term" value="P:translation"/>
    <property type="evidence" value="ECO:0007669"/>
    <property type="project" value="UniProtKB-UniRule"/>
</dbReference>
<proteinExistence type="inferred from homology"/>
<evidence type="ECO:0000313" key="8">
    <source>
        <dbReference type="Proteomes" id="UP000051124"/>
    </source>
</evidence>
<evidence type="ECO:0000313" key="7">
    <source>
        <dbReference type="EMBL" id="KPJ50137.1"/>
    </source>
</evidence>
<dbReference type="PRINTS" id="PR00061">
    <property type="entry name" value="RIBOSOMALL19"/>
</dbReference>
<gene>
    <name evidence="5" type="primary">rplS</name>
    <name evidence="7" type="ORF">AMJ40_03765</name>
</gene>
<dbReference type="SUPFAM" id="SSF50104">
    <property type="entry name" value="Translation proteins SH3-like domain"/>
    <property type="match status" value="1"/>
</dbReference>
<dbReference type="InterPro" id="IPR008991">
    <property type="entry name" value="Translation_prot_SH3-like_sf"/>
</dbReference>
<evidence type="ECO:0000256" key="2">
    <source>
        <dbReference type="ARBA" id="ARBA00022980"/>
    </source>
</evidence>
<dbReference type="PROSITE" id="PS01015">
    <property type="entry name" value="RIBOSOMAL_L19"/>
    <property type="match status" value="1"/>
</dbReference>
<name>A0A0S7WJR2_UNCT6</name>
<dbReference type="InterPro" id="IPR018257">
    <property type="entry name" value="Ribosomal_bL19_CS"/>
</dbReference>
<evidence type="ECO:0000256" key="3">
    <source>
        <dbReference type="ARBA" id="ARBA00023274"/>
    </source>
</evidence>
<dbReference type="GO" id="GO:0022625">
    <property type="term" value="C:cytosolic large ribosomal subunit"/>
    <property type="evidence" value="ECO:0007669"/>
    <property type="project" value="TreeGrafter"/>
</dbReference>
<dbReference type="EMBL" id="LIZT01000030">
    <property type="protein sequence ID" value="KPJ50137.1"/>
    <property type="molecule type" value="Genomic_DNA"/>
</dbReference>